<proteinExistence type="predicted"/>
<evidence type="ECO:0000256" key="3">
    <source>
        <dbReference type="ARBA" id="ARBA00023163"/>
    </source>
</evidence>
<dbReference type="InterPro" id="IPR036271">
    <property type="entry name" value="Tet_transcr_reg_TetR-rel_C_sf"/>
</dbReference>
<keyword evidence="3" id="KW-0804">Transcription</keyword>
<dbReference type="GO" id="GO:0000976">
    <property type="term" value="F:transcription cis-regulatory region binding"/>
    <property type="evidence" value="ECO:0007669"/>
    <property type="project" value="TreeGrafter"/>
</dbReference>
<keyword evidence="1" id="KW-0805">Transcription regulation</keyword>
<dbReference type="SUPFAM" id="SSF46689">
    <property type="entry name" value="Homeodomain-like"/>
    <property type="match status" value="1"/>
</dbReference>
<evidence type="ECO:0000313" key="7">
    <source>
        <dbReference type="Proteomes" id="UP000027982"/>
    </source>
</evidence>
<dbReference type="Proteomes" id="UP000027982">
    <property type="component" value="Chromosome"/>
</dbReference>
<dbReference type="InterPro" id="IPR001647">
    <property type="entry name" value="HTH_TetR"/>
</dbReference>
<dbReference type="PROSITE" id="PS50977">
    <property type="entry name" value="HTH_TETR_2"/>
    <property type="match status" value="1"/>
</dbReference>
<accession>A0A068NNZ6</accession>
<dbReference type="SUPFAM" id="SSF48498">
    <property type="entry name" value="Tetracyclin repressor-like, C-terminal domain"/>
    <property type="match status" value="1"/>
</dbReference>
<dbReference type="PANTHER" id="PTHR30055:SF234">
    <property type="entry name" value="HTH-TYPE TRANSCRIPTIONAL REGULATOR BETI"/>
    <property type="match status" value="1"/>
</dbReference>
<evidence type="ECO:0000313" key="6">
    <source>
        <dbReference type="EMBL" id="AIE85288.1"/>
    </source>
</evidence>
<protein>
    <submittedName>
        <fullName evidence="6">TetR family transcriptional regulator</fullName>
    </submittedName>
</protein>
<evidence type="ECO:0000259" key="5">
    <source>
        <dbReference type="PROSITE" id="PS50977"/>
    </source>
</evidence>
<dbReference type="PANTHER" id="PTHR30055">
    <property type="entry name" value="HTH-TYPE TRANSCRIPTIONAL REGULATOR RUTR"/>
    <property type="match status" value="1"/>
</dbReference>
<dbReference type="HOGENOM" id="CLU_069356_15_11_0"/>
<dbReference type="RefSeq" id="WP_025226131.1">
    <property type="nucleotide sequence ID" value="NZ_CP007139.1"/>
</dbReference>
<keyword evidence="7" id="KW-1185">Reference proteome</keyword>
<dbReference type="KEGG" id="fgi:OP10G_1920"/>
<feature type="domain" description="HTH tetR-type" evidence="5">
    <location>
        <begin position="16"/>
        <end position="76"/>
    </location>
</feature>
<gene>
    <name evidence="6" type="ORF">OP10G_1920</name>
</gene>
<sequence>MVANSFAKERRGDKRERTRARLIEVASEVVGEKGFDRTTLEEIAQRAGMTRGAIYGNFKNREEIFLAVAEAQWEPIVPQLVRGAPLRENMRRFAEAVIAAADRRRARAVGAASFQIYALTHPEMQARMAKGNAEIYRWAEEQLLQFVPASELPTSPSHFVKIVHALTEGILSIRSLTPELMTDETIMAAFEALA</sequence>
<dbReference type="eggNOG" id="COG1309">
    <property type="taxonomic scope" value="Bacteria"/>
</dbReference>
<evidence type="ECO:0000256" key="2">
    <source>
        <dbReference type="ARBA" id="ARBA00023125"/>
    </source>
</evidence>
<dbReference type="InterPro" id="IPR050109">
    <property type="entry name" value="HTH-type_TetR-like_transc_reg"/>
</dbReference>
<dbReference type="Gene3D" id="1.10.357.10">
    <property type="entry name" value="Tetracycline Repressor, domain 2"/>
    <property type="match status" value="1"/>
</dbReference>
<dbReference type="EMBL" id="CP007139">
    <property type="protein sequence ID" value="AIE85288.1"/>
    <property type="molecule type" value="Genomic_DNA"/>
</dbReference>
<evidence type="ECO:0000256" key="1">
    <source>
        <dbReference type="ARBA" id="ARBA00023015"/>
    </source>
</evidence>
<feature type="DNA-binding region" description="H-T-H motif" evidence="4">
    <location>
        <begin position="39"/>
        <end position="58"/>
    </location>
</feature>
<reference evidence="6 7" key="1">
    <citation type="journal article" date="2014" name="PLoS ONE">
        <title>The first complete genome sequence of the class fimbriimonadia in the phylum armatimonadetes.</title>
        <authorList>
            <person name="Hu Z.Y."/>
            <person name="Wang Y.Z."/>
            <person name="Im W.T."/>
            <person name="Wang S.Y."/>
            <person name="Zhao G.P."/>
            <person name="Zheng H.J."/>
            <person name="Quan Z.X."/>
        </authorList>
    </citation>
    <scope>NUCLEOTIDE SEQUENCE [LARGE SCALE GENOMIC DNA]</scope>
    <source>
        <strain evidence="6">Gsoil 348</strain>
    </source>
</reference>
<name>A0A068NNZ6_FIMGI</name>
<dbReference type="GO" id="GO:0003700">
    <property type="term" value="F:DNA-binding transcription factor activity"/>
    <property type="evidence" value="ECO:0007669"/>
    <property type="project" value="TreeGrafter"/>
</dbReference>
<evidence type="ECO:0000256" key="4">
    <source>
        <dbReference type="PROSITE-ProRule" id="PRU00335"/>
    </source>
</evidence>
<dbReference type="PRINTS" id="PR00455">
    <property type="entry name" value="HTHTETR"/>
</dbReference>
<dbReference type="Pfam" id="PF00440">
    <property type="entry name" value="TetR_N"/>
    <property type="match status" value="1"/>
</dbReference>
<dbReference type="InterPro" id="IPR009057">
    <property type="entry name" value="Homeodomain-like_sf"/>
</dbReference>
<organism evidence="6 7">
    <name type="scientific">Fimbriimonas ginsengisoli Gsoil 348</name>
    <dbReference type="NCBI Taxonomy" id="661478"/>
    <lineage>
        <taxon>Bacteria</taxon>
        <taxon>Bacillati</taxon>
        <taxon>Armatimonadota</taxon>
        <taxon>Fimbriimonadia</taxon>
        <taxon>Fimbriimonadales</taxon>
        <taxon>Fimbriimonadaceae</taxon>
        <taxon>Fimbriimonas</taxon>
    </lineage>
</organism>
<dbReference type="AlphaFoldDB" id="A0A068NNZ6"/>
<keyword evidence="2 4" id="KW-0238">DNA-binding</keyword>